<proteinExistence type="predicted"/>
<dbReference type="GO" id="GO:0005730">
    <property type="term" value="C:nucleolus"/>
    <property type="evidence" value="ECO:0007669"/>
    <property type="project" value="TreeGrafter"/>
</dbReference>
<reference evidence="5 6" key="1">
    <citation type="journal article" date="2012" name="PLoS Pathog.">
        <title>Diverse lifestyles and strategies of plant pathogenesis encoded in the genomes of eighteen Dothideomycetes fungi.</title>
        <authorList>
            <person name="Ohm R.A."/>
            <person name="Feau N."/>
            <person name="Henrissat B."/>
            <person name="Schoch C.L."/>
            <person name="Horwitz B.A."/>
            <person name="Barry K.W."/>
            <person name="Condon B.J."/>
            <person name="Copeland A.C."/>
            <person name="Dhillon B."/>
            <person name="Glaser F."/>
            <person name="Hesse C.N."/>
            <person name="Kosti I."/>
            <person name="LaButti K."/>
            <person name="Lindquist E.A."/>
            <person name="Lucas S."/>
            <person name="Salamov A.A."/>
            <person name="Bradshaw R.E."/>
            <person name="Ciuffetti L."/>
            <person name="Hamelin R.C."/>
            <person name="Kema G.H.J."/>
            <person name="Lawrence C."/>
            <person name="Scott J.A."/>
            <person name="Spatafora J.W."/>
            <person name="Turgeon B.G."/>
            <person name="de Wit P.J.G.M."/>
            <person name="Zhong S."/>
            <person name="Goodwin S.B."/>
            <person name="Grigoriev I.V."/>
        </authorList>
    </citation>
    <scope>NUCLEOTIDE SEQUENCE [LARGE SCALE GENOMIC DNA]</scope>
    <source>
        <strain evidence="5 6">UAMH 10762</strain>
    </source>
</reference>
<organism evidence="5 6">
    <name type="scientific">Baudoinia panamericana (strain UAMH 10762)</name>
    <name type="common">Angels' share fungus</name>
    <name type="synonym">Baudoinia compniacensis (strain UAMH 10762)</name>
    <dbReference type="NCBI Taxonomy" id="717646"/>
    <lineage>
        <taxon>Eukaryota</taxon>
        <taxon>Fungi</taxon>
        <taxon>Dikarya</taxon>
        <taxon>Ascomycota</taxon>
        <taxon>Pezizomycotina</taxon>
        <taxon>Dothideomycetes</taxon>
        <taxon>Dothideomycetidae</taxon>
        <taxon>Mycosphaerellales</taxon>
        <taxon>Teratosphaeriaceae</taxon>
        <taxon>Baudoinia</taxon>
    </lineage>
</organism>
<evidence type="ECO:0000256" key="3">
    <source>
        <dbReference type="SAM" id="MobiDB-lite"/>
    </source>
</evidence>
<dbReference type="AlphaFoldDB" id="M2MM31"/>
<feature type="compositionally biased region" description="Acidic residues" evidence="3">
    <location>
        <begin position="291"/>
        <end position="312"/>
    </location>
</feature>
<feature type="region of interest" description="Disordered" evidence="3">
    <location>
        <begin position="289"/>
        <end position="465"/>
    </location>
</feature>
<evidence type="ECO:0000313" key="6">
    <source>
        <dbReference type="Proteomes" id="UP000011761"/>
    </source>
</evidence>
<dbReference type="eggNOG" id="KOG4210">
    <property type="taxonomic scope" value="Eukaryota"/>
</dbReference>
<sequence length="465" mass="50964">MATIMDDTDTPSSVEASPPPSGGEKRKRPADDIPEDEKLEVDITAPEPPSKKAKRLEKKREKRSSKSKNTPVNEGIKALVKEYFEGSILQTASPRELAAKRGEYGIWIGNLPWSATKESLREFLKEQGGIEGREITRVHMPAPNAPAAGDVGVARAKNKGFAYVDFLSEGSLSKALGASEKLMAGRRVLVKNAKSFEGRPDSKPKQVEGEGARDGKVKEPARRVFVGNLGFDVTKEDLAEHFSLAGEVEDIHMATFEDSGKCKGFAWVRFKEVDAAEAAVRGYVYQKVEEGSEEESDEEEEAEKEVEQDDEDGKPKSKKTKKKTKSKRNKQHINRIHGRELRCEFAEDSQTRYKKRFGKGAATTKDRRAPAHGADTANSRISGDADDALPTGEETLEGLAGEAAAARSGDGKPRRAKQKPGKEERREERRKRHDARTVAPGQALANAQRATGAIVQGAGKKVTFD</sequence>
<feature type="region of interest" description="Disordered" evidence="3">
    <location>
        <begin position="195"/>
        <end position="216"/>
    </location>
</feature>
<name>M2MM31_BAUPA</name>
<gene>
    <name evidence="5" type="ORF">BAUCODRAFT_151826</name>
</gene>
<dbReference type="InterPro" id="IPR035979">
    <property type="entry name" value="RBD_domain_sf"/>
</dbReference>
<evidence type="ECO:0000313" key="5">
    <source>
        <dbReference type="EMBL" id="EMC92433.1"/>
    </source>
</evidence>
<dbReference type="InterPro" id="IPR012677">
    <property type="entry name" value="Nucleotide-bd_a/b_plait_sf"/>
</dbReference>
<dbReference type="KEGG" id="bcom:BAUCODRAFT_151826"/>
<feature type="domain" description="RRM" evidence="4">
    <location>
        <begin position="222"/>
        <end position="348"/>
    </location>
</feature>
<dbReference type="SUPFAM" id="SSF54928">
    <property type="entry name" value="RNA-binding domain, RBD"/>
    <property type="match status" value="1"/>
</dbReference>
<feature type="domain" description="RRM" evidence="4">
    <location>
        <begin position="104"/>
        <end position="195"/>
    </location>
</feature>
<dbReference type="InterPro" id="IPR000504">
    <property type="entry name" value="RRM_dom"/>
</dbReference>
<dbReference type="SMART" id="SM00360">
    <property type="entry name" value="RRM"/>
    <property type="match status" value="2"/>
</dbReference>
<feature type="region of interest" description="Disordered" evidence="3">
    <location>
        <begin position="1"/>
        <end position="72"/>
    </location>
</feature>
<dbReference type="Gene3D" id="3.30.70.330">
    <property type="match status" value="2"/>
</dbReference>
<keyword evidence="1 2" id="KW-0694">RNA-binding</keyword>
<dbReference type="Proteomes" id="UP000011761">
    <property type="component" value="Unassembled WGS sequence"/>
</dbReference>
<dbReference type="GO" id="GO:0003723">
    <property type="term" value="F:RNA binding"/>
    <property type="evidence" value="ECO:0007669"/>
    <property type="project" value="UniProtKB-UniRule"/>
</dbReference>
<dbReference type="GeneID" id="19109173"/>
<dbReference type="Pfam" id="PF00076">
    <property type="entry name" value="RRM_1"/>
    <property type="match status" value="1"/>
</dbReference>
<dbReference type="OrthoDB" id="1875751at2759"/>
<feature type="compositionally biased region" description="Low complexity" evidence="3">
    <location>
        <begin position="388"/>
        <end position="406"/>
    </location>
</feature>
<protein>
    <recommendedName>
        <fullName evidence="4">RRM domain-containing protein</fullName>
    </recommendedName>
</protein>
<feature type="compositionally biased region" description="Basic residues" evidence="3">
    <location>
        <begin position="316"/>
        <end position="336"/>
    </location>
</feature>
<feature type="compositionally biased region" description="Basic residues" evidence="3">
    <location>
        <begin position="51"/>
        <end position="66"/>
    </location>
</feature>
<dbReference type="HOGENOM" id="CLU_027451_1_1_1"/>
<dbReference type="OMA" id="RVWVNQL"/>
<dbReference type="PANTHER" id="PTHR23236">
    <property type="entry name" value="EUKARYOTIC TRANSLATION INITIATION FACTOR 4B/4H"/>
    <property type="match status" value="1"/>
</dbReference>
<feature type="compositionally biased region" description="Basic and acidic residues" evidence="3">
    <location>
        <begin position="337"/>
        <end position="351"/>
    </location>
</feature>
<evidence type="ECO:0000259" key="4">
    <source>
        <dbReference type="PROSITE" id="PS50102"/>
    </source>
</evidence>
<evidence type="ECO:0000256" key="1">
    <source>
        <dbReference type="ARBA" id="ARBA00022884"/>
    </source>
</evidence>
<dbReference type="PANTHER" id="PTHR23236:SF95">
    <property type="entry name" value="NUCLEOLAR PROTEIN 13"/>
    <property type="match status" value="1"/>
</dbReference>
<accession>M2MM31</accession>
<evidence type="ECO:0000256" key="2">
    <source>
        <dbReference type="PROSITE-ProRule" id="PRU00176"/>
    </source>
</evidence>
<dbReference type="STRING" id="717646.M2MM31"/>
<dbReference type="EMBL" id="KB445562">
    <property type="protein sequence ID" value="EMC92433.1"/>
    <property type="molecule type" value="Genomic_DNA"/>
</dbReference>
<keyword evidence="6" id="KW-1185">Reference proteome</keyword>
<dbReference type="PROSITE" id="PS50102">
    <property type="entry name" value="RRM"/>
    <property type="match status" value="2"/>
</dbReference>
<dbReference type="RefSeq" id="XP_007680775.1">
    <property type="nucleotide sequence ID" value="XM_007682585.1"/>
</dbReference>